<evidence type="ECO:0000313" key="1">
    <source>
        <dbReference type="EMBL" id="MDG3008530.1"/>
    </source>
</evidence>
<protein>
    <submittedName>
        <fullName evidence="1">Uncharacterized protein</fullName>
    </submittedName>
</protein>
<evidence type="ECO:0000313" key="2">
    <source>
        <dbReference type="Proteomes" id="UP001216907"/>
    </source>
</evidence>
<organism evidence="1 2">
    <name type="scientific">Paludisphaera mucosa</name>
    <dbReference type="NCBI Taxonomy" id="3030827"/>
    <lineage>
        <taxon>Bacteria</taxon>
        <taxon>Pseudomonadati</taxon>
        <taxon>Planctomycetota</taxon>
        <taxon>Planctomycetia</taxon>
        <taxon>Isosphaerales</taxon>
        <taxon>Isosphaeraceae</taxon>
        <taxon>Paludisphaera</taxon>
    </lineage>
</organism>
<dbReference type="RefSeq" id="WP_277864849.1">
    <property type="nucleotide sequence ID" value="NZ_JARRAG010000009.1"/>
</dbReference>
<name>A0ABT6FMC0_9BACT</name>
<dbReference type="EMBL" id="JARRAG010000009">
    <property type="protein sequence ID" value="MDG3008530.1"/>
    <property type="molecule type" value="Genomic_DNA"/>
</dbReference>
<sequence length="246" mass="25717">MAHHWGAADAVATAEGVLSDARLEAAQAAREAAKATAAVDKNPADGHRYAAAIEAHRVASEAASAAFAAAQKVAEEAAKEAVRRAGDSPVDRATAKAKAISAHAVALGEAEVAAEEASLTYARVVVETAKVCKIAEHRIKSAQAHAAAAAEAAKNDPHAIGNPYYRQAPTLLSWQFDALPDAVRLQAIKDGATIVADDPPPFTAYEARSVLRTRGLDRQVLTRAEFSALPPAEQPHAAKWSILIDD</sequence>
<comment type="caution">
    <text evidence="1">The sequence shown here is derived from an EMBL/GenBank/DDBJ whole genome shotgun (WGS) entry which is preliminary data.</text>
</comment>
<reference evidence="1 2" key="1">
    <citation type="submission" date="2023-03" db="EMBL/GenBank/DDBJ databases">
        <title>Paludisphaera mucosa sp. nov. a novel planctomycete from northern fen.</title>
        <authorList>
            <person name="Ivanova A."/>
        </authorList>
    </citation>
    <scope>NUCLEOTIDE SEQUENCE [LARGE SCALE GENOMIC DNA]</scope>
    <source>
        <strain evidence="1 2">Pla2</strain>
    </source>
</reference>
<accession>A0ABT6FMC0</accession>
<gene>
    <name evidence="1" type="ORF">PZE19_32595</name>
</gene>
<proteinExistence type="predicted"/>
<keyword evidence="2" id="KW-1185">Reference proteome</keyword>
<dbReference type="Proteomes" id="UP001216907">
    <property type="component" value="Unassembled WGS sequence"/>
</dbReference>